<gene>
    <name evidence="2" type="ORF">M408DRAFT_6468</name>
</gene>
<sequence length="165" mass="18847">MSNQQKTYNKTRKAPQARLYQAPREDHKLHVIEPQYGQASQMSMNDDENGPIWTSNMNPQIEALLVVTTRRKTPIPYLLFRPVIEKPKENGDRSCPAVCVHEPNRPLFREIPRWVTRCSASADARTPLSEFSADQCLEAGDVLYTSSRWASISLGDGCEKVEEQW</sequence>
<dbReference type="EMBL" id="KN824280">
    <property type="protein sequence ID" value="KIM32126.1"/>
    <property type="molecule type" value="Genomic_DNA"/>
</dbReference>
<evidence type="ECO:0000313" key="3">
    <source>
        <dbReference type="Proteomes" id="UP000054097"/>
    </source>
</evidence>
<reference evidence="2 3" key="1">
    <citation type="submission" date="2014-04" db="EMBL/GenBank/DDBJ databases">
        <authorList>
            <consortium name="DOE Joint Genome Institute"/>
            <person name="Kuo A."/>
            <person name="Zuccaro A."/>
            <person name="Kohler A."/>
            <person name="Nagy L.G."/>
            <person name="Floudas D."/>
            <person name="Copeland A."/>
            <person name="Barry K.W."/>
            <person name="Cichocki N."/>
            <person name="Veneault-Fourrey C."/>
            <person name="LaButti K."/>
            <person name="Lindquist E.A."/>
            <person name="Lipzen A."/>
            <person name="Lundell T."/>
            <person name="Morin E."/>
            <person name="Murat C."/>
            <person name="Sun H."/>
            <person name="Tunlid A."/>
            <person name="Henrissat B."/>
            <person name="Grigoriev I.V."/>
            <person name="Hibbett D.S."/>
            <person name="Martin F."/>
            <person name="Nordberg H.P."/>
            <person name="Cantor M.N."/>
            <person name="Hua S.X."/>
        </authorList>
    </citation>
    <scope>NUCLEOTIDE SEQUENCE [LARGE SCALE GENOMIC DNA]</scope>
    <source>
        <strain evidence="2 3">MAFF 305830</strain>
    </source>
</reference>
<feature type="region of interest" description="Disordered" evidence="1">
    <location>
        <begin position="1"/>
        <end position="25"/>
    </location>
</feature>
<reference evidence="3" key="2">
    <citation type="submission" date="2015-01" db="EMBL/GenBank/DDBJ databases">
        <title>Evolutionary Origins and Diversification of the Mycorrhizal Mutualists.</title>
        <authorList>
            <consortium name="DOE Joint Genome Institute"/>
            <consortium name="Mycorrhizal Genomics Consortium"/>
            <person name="Kohler A."/>
            <person name="Kuo A."/>
            <person name="Nagy L.G."/>
            <person name="Floudas D."/>
            <person name="Copeland A."/>
            <person name="Barry K.W."/>
            <person name="Cichocki N."/>
            <person name="Veneault-Fourrey C."/>
            <person name="LaButti K."/>
            <person name="Lindquist E.A."/>
            <person name="Lipzen A."/>
            <person name="Lundell T."/>
            <person name="Morin E."/>
            <person name="Murat C."/>
            <person name="Riley R."/>
            <person name="Ohm R."/>
            <person name="Sun H."/>
            <person name="Tunlid A."/>
            <person name="Henrissat B."/>
            <person name="Grigoriev I.V."/>
            <person name="Hibbett D.S."/>
            <person name="Martin F."/>
        </authorList>
    </citation>
    <scope>NUCLEOTIDE SEQUENCE [LARGE SCALE GENOMIC DNA]</scope>
    <source>
        <strain evidence="3">MAFF 305830</strain>
    </source>
</reference>
<evidence type="ECO:0000256" key="1">
    <source>
        <dbReference type="SAM" id="MobiDB-lite"/>
    </source>
</evidence>
<proteinExistence type="predicted"/>
<protein>
    <submittedName>
        <fullName evidence="2">Uncharacterized protein</fullName>
    </submittedName>
</protein>
<dbReference type="AlphaFoldDB" id="A0A0C3BL06"/>
<name>A0A0C3BL06_SERVB</name>
<keyword evidence="3" id="KW-1185">Reference proteome</keyword>
<accession>A0A0C3BL06</accession>
<dbReference type="HOGENOM" id="CLU_1611804_0_0_1"/>
<organism evidence="2 3">
    <name type="scientific">Serendipita vermifera MAFF 305830</name>
    <dbReference type="NCBI Taxonomy" id="933852"/>
    <lineage>
        <taxon>Eukaryota</taxon>
        <taxon>Fungi</taxon>
        <taxon>Dikarya</taxon>
        <taxon>Basidiomycota</taxon>
        <taxon>Agaricomycotina</taxon>
        <taxon>Agaricomycetes</taxon>
        <taxon>Sebacinales</taxon>
        <taxon>Serendipitaceae</taxon>
        <taxon>Serendipita</taxon>
    </lineage>
</organism>
<evidence type="ECO:0000313" key="2">
    <source>
        <dbReference type="EMBL" id="KIM32126.1"/>
    </source>
</evidence>
<dbReference type="Proteomes" id="UP000054097">
    <property type="component" value="Unassembled WGS sequence"/>
</dbReference>